<reference evidence="1 2" key="1">
    <citation type="submission" date="2019-03" db="EMBL/GenBank/DDBJ databases">
        <title>Genomic analyses of the natural microbiome of Caenorhabditis elegans.</title>
        <authorList>
            <person name="Samuel B."/>
        </authorList>
    </citation>
    <scope>NUCLEOTIDE SEQUENCE [LARGE SCALE GENOMIC DNA]</scope>
    <source>
        <strain evidence="1 2">JUb89</strain>
    </source>
</reference>
<dbReference type="AlphaFoldDB" id="A0A4R1XHF3"/>
<evidence type="ECO:0000313" key="1">
    <source>
        <dbReference type="EMBL" id="TCM62341.1"/>
    </source>
</evidence>
<comment type="caution">
    <text evidence="1">The sequence shown here is derived from an EMBL/GenBank/DDBJ whole genome shotgun (WGS) entry which is preliminary data.</text>
</comment>
<protein>
    <submittedName>
        <fullName evidence="1">Uncharacterized protein</fullName>
    </submittedName>
</protein>
<accession>A0A4R1XHF3</accession>
<name>A0A4R1XHF3_ACICA</name>
<sequence>MRTSPNLRLCEIEVARLKSRVARAIKPLKKLCVNNGIEVLELNESVWVHKIENNEIVFSKSIKFNADNYQDCLQIYVMNQQLEKIEVIKNYIELNTLQCAA</sequence>
<keyword evidence="2" id="KW-1185">Reference proteome</keyword>
<dbReference type="Proteomes" id="UP000294963">
    <property type="component" value="Unassembled WGS sequence"/>
</dbReference>
<organism evidence="1 2">
    <name type="scientific">Acinetobacter calcoaceticus</name>
    <dbReference type="NCBI Taxonomy" id="471"/>
    <lineage>
        <taxon>Bacteria</taxon>
        <taxon>Pseudomonadati</taxon>
        <taxon>Pseudomonadota</taxon>
        <taxon>Gammaproteobacteria</taxon>
        <taxon>Moraxellales</taxon>
        <taxon>Moraxellaceae</taxon>
        <taxon>Acinetobacter</taxon>
        <taxon>Acinetobacter calcoaceticus/baumannii complex</taxon>
    </lineage>
</organism>
<evidence type="ECO:0000313" key="2">
    <source>
        <dbReference type="Proteomes" id="UP000294963"/>
    </source>
</evidence>
<dbReference type="EMBL" id="SLVJ01000025">
    <property type="protein sequence ID" value="TCM62341.1"/>
    <property type="molecule type" value="Genomic_DNA"/>
</dbReference>
<gene>
    <name evidence="1" type="ORF">EC844_12569</name>
</gene>
<proteinExistence type="predicted"/>